<dbReference type="PROSITE" id="PS51782">
    <property type="entry name" value="LYSM"/>
    <property type="match status" value="2"/>
</dbReference>
<dbReference type="CDD" id="cd12797">
    <property type="entry name" value="M23_peptidase"/>
    <property type="match status" value="1"/>
</dbReference>
<dbReference type="Proteomes" id="UP000288675">
    <property type="component" value="Chromosome"/>
</dbReference>
<dbReference type="Gene3D" id="2.70.70.10">
    <property type="entry name" value="Glucose Permease (Domain IIA)"/>
    <property type="match status" value="1"/>
</dbReference>
<dbReference type="CDD" id="cd00118">
    <property type="entry name" value="LysM"/>
    <property type="match status" value="2"/>
</dbReference>
<dbReference type="InterPro" id="IPR036779">
    <property type="entry name" value="LysM_dom_sf"/>
</dbReference>
<accession>A0AAJ3Z4X9</accession>
<dbReference type="SMART" id="SM00257">
    <property type="entry name" value="LysM"/>
    <property type="match status" value="2"/>
</dbReference>
<feature type="domain" description="LysM" evidence="1">
    <location>
        <begin position="203"/>
        <end position="246"/>
    </location>
</feature>
<reference evidence="2 3" key="1">
    <citation type="submission" date="2019-01" db="EMBL/GenBank/DDBJ databases">
        <title>Genome sequence of Bacillus glycinifermentans SRCM103574.</title>
        <authorList>
            <person name="Kong H.-J."/>
            <person name="Jeong S.-Y."/>
            <person name="Jeong D.-Y."/>
        </authorList>
    </citation>
    <scope>NUCLEOTIDE SEQUENCE [LARGE SCALE GENOMIC DNA]</scope>
    <source>
        <strain evidence="2 3">SRCM103574</strain>
    </source>
</reference>
<feature type="domain" description="LysM" evidence="1">
    <location>
        <begin position="254"/>
        <end position="297"/>
    </location>
</feature>
<dbReference type="Pfam" id="PF01551">
    <property type="entry name" value="Peptidase_M23"/>
    <property type="match status" value="1"/>
</dbReference>
<sequence>MYKIPSFGIILSCRKRKLKQPAPSEEDSEHLKPFRYLFCVLLITWPCIAVPSASATKSSWTEPIKGEITDKFGTRGGKHKGLDIAAPEGEMVVAAADGTVSKSYASNSYGQVIFIKHDNGYETVYAHLNKRLKKKGDRVKKGEEIGIIGNTGISTGTHLHFEIHQGAWTENKKNAINPLTVYSEEAFRPSSVHVNKGSAETKSEITVRKGDTLWKISRENGLSVEKMMEMNGLANPNIYAGQTLRLDESREKQRTYIVQKGDTLYRIAEKMGVTAGAIQEWNGLKGETIYPQQPLLIRVDRSS</sequence>
<dbReference type="GO" id="GO:0004222">
    <property type="term" value="F:metalloendopeptidase activity"/>
    <property type="evidence" value="ECO:0007669"/>
    <property type="project" value="TreeGrafter"/>
</dbReference>
<dbReference type="SUPFAM" id="SSF54106">
    <property type="entry name" value="LysM domain"/>
    <property type="match status" value="2"/>
</dbReference>
<dbReference type="InterPro" id="IPR016047">
    <property type="entry name" value="M23ase_b-sheet_dom"/>
</dbReference>
<dbReference type="InterPro" id="IPR011055">
    <property type="entry name" value="Dup_hybrid_motif"/>
</dbReference>
<dbReference type="PANTHER" id="PTHR21666:SF290">
    <property type="entry name" value="PEPTIDASE M23 DOMAIN PROTEIN"/>
    <property type="match status" value="1"/>
</dbReference>
<dbReference type="InterPro" id="IPR018392">
    <property type="entry name" value="LysM"/>
</dbReference>
<evidence type="ECO:0000259" key="1">
    <source>
        <dbReference type="PROSITE" id="PS51782"/>
    </source>
</evidence>
<dbReference type="EMBL" id="CP035232">
    <property type="protein sequence ID" value="QAT67880.1"/>
    <property type="molecule type" value="Genomic_DNA"/>
</dbReference>
<evidence type="ECO:0000313" key="3">
    <source>
        <dbReference type="Proteomes" id="UP000288675"/>
    </source>
</evidence>
<dbReference type="Gene3D" id="3.10.350.10">
    <property type="entry name" value="LysM domain"/>
    <property type="match status" value="2"/>
</dbReference>
<dbReference type="SUPFAM" id="SSF51261">
    <property type="entry name" value="Duplicated hybrid motif"/>
    <property type="match status" value="1"/>
</dbReference>
<protein>
    <submittedName>
        <fullName evidence="2">LysM peptidoglycan-binding domain-containing protein</fullName>
    </submittedName>
</protein>
<dbReference type="PANTHER" id="PTHR21666">
    <property type="entry name" value="PEPTIDASE-RELATED"/>
    <property type="match status" value="1"/>
</dbReference>
<evidence type="ECO:0000313" key="2">
    <source>
        <dbReference type="EMBL" id="QAT67880.1"/>
    </source>
</evidence>
<dbReference type="InterPro" id="IPR050570">
    <property type="entry name" value="Cell_wall_metabolism_enzyme"/>
</dbReference>
<proteinExistence type="predicted"/>
<dbReference type="Pfam" id="PF01476">
    <property type="entry name" value="LysM"/>
    <property type="match status" value="2"/>
</dbReference>
<name>A0AAJ3Z4X9_9BACI</name>
<dbReference type="AlphaFoldDB" id="A0AAJ3Z4X9"/>
<gene>
    <name evidence="2" type="ORF">EQZ20_13730</name>
</gene>
<organism evidence="2 3">
    <name type="scientific">Bacillus glycinifermentans</name>
    <dbReference type="NCBI Taxonomy" id="1664069"/>
    <lineage>
        <taxon>Bacteria</taxon>
        <taxon>Bacillati</taxon>
        <taxon>Bacillota</taxon>
        <taxon>Bacilli</taxon>
        <taxon>Bacillales</taxon>
        <taxon>Bacillaceae</taxon>
        <taxon>Bacillus</taxon>
    </lineage>
</organism>